<reference evidence="1" key="1">
    <citation type="submission" date="2017-11" db="EMBL/GenBank/DDBJ databases">
        <title>Comparative genomic and phylogenomic analyses of the family Idiomarinaceae.</title>
        <authorList>
            <person name="Liu Y."/>
            <person name="Shao Z."/>
        </authorList>
    </citation>
    <scope>NUCLEOTIDE SEQUENCE</scope>
    <source>
        <strain evidence="1">PIN1</strain>
    </source>
</reference>
<name>A0ACD2HHR7_9GAMM</name>
<protein>
    <submittedName>
        <fullName evidence="1">Uncharacterized protein</fullName>
    </submittedName>
</protein>
<organism evidence="1 2">
    <name type="scientific">Pseudidiomarina tainanensis</name>
    <dbReference type="NCBI Taxonomy" id="502365"/>
    <lineage>
        <taxon>Bacteria</taxon>
        <taxon>Pseudomonadati</taxon>
        <taxon>Pseudomonadota</taxon>
        <taxon>Gammaproteobacteria</taxon>
        <taxon>Alteromonadales</taxon>
        <taxon>Idiomarinaceae</taxon>
        <taxon>Pseudidiomarina</taxon>
    </lineage>
</organism>
<evidence type="ECO:0000313" key="1">
    <source>
        <dbReference type="EMBL" id="RZQ55694.1"/>
    </source>
</evidence>
<evidence type="ECO:0000313" key="2">
    <source>
        <dbReference type="Proteomes" id="UP000293092"/>
    </source>
</evidence>
<keyword evidence="2" id="KW-1185">Reference proteome</keyword>
<comment type="caution">
    <text evidence="1">The sequence shown here is derived from an EMBL/GenBank/DDBJ whole genome shotgun (WGS) entry which is preliminary data.</text>
</comment>
<dbReference type="EMBL" id="PIQJ01000002">
    <property type="protein sequence ID" value="RZQ55694.1"/>
    <property type="molecule type" value="Genomic_DNA"/>
</dbReference>
<gene>
    <name evidence="1" type="ORF">CWI82_09985</name>
</gene>
<sequence length="82" mass="9122">MRSGQSCATRQKQQIGLHPTSHLVLHEQDGYQQLWGLKGQLLGDAEDVLTLNDLKQAKTEELAAIVLELPMREIGGHVPFAY</sequence>
<dbReference type="Proteomes" id="UP000293092">
    <property type="component" value="Unassembled WGS sequence"/>
</dbReference>
<proteinExistence type="predicted"/>
<accession>A0ACD2HHR7</accession>